<gene>
    <name evidence="1" type="ORF">CW311_04235</name>
</gene>
<reference evidence="1 2" key="1">
    <citation type="submission" date="2017-12" db="EMBL/GenBank/DDBJ databases">
        <title>Draft Genome sequences of multiple microbial strains isolated from spacecraft associated surfaces.</title>
        <authorList>
            <person name="Seuylemezian A."/>
            <person name="Vaishampayan P."/>
            <person name="Venkateswaran K."/>
        </authorList>
    </citation>
    <scope>NUCLEOTIDE SEQUENCE [LARGE SCALE GENOMIC DNA]</scope>
    <source>
        <strain evidence="1 2">2P01AA</strain>
    </source>
</reference>
<accession>A0A2N0WIA2</accession>
<comment type="caution">
    <text evidence="1">The sequence shown here is derived from an EMBL/GenBank/DDBJ whole genome shotgun (WGS) entry which is preliminary data.</text>
</comment>
<sequence length="162" mass="18828">MFKRKGFVLSTSHDHLDHQPNVENLAEVVAQNSLTGLIQQKKREDLYSVFVDLNTTGQNSWSTTCYVNQQQEIVDIWPELERQRKILAKFNHDRLIAFLCLAQVLHTYMESQHNRPPEKRFVPEAGRKTGLVQAEKGWLIDGYYSRAFDQNRVATIKITDLI</sequence>
<evidence type="ECO:0000313" key="1">
    <source>
        <dbReference type="EMBL" id="PKF35504.1"/>
    </source>
</evidence>
<proteinExistence type="predicted"/>
<organism evidence="1 2">
    <name type="scientific">Acinetobacter proteolyticus</name>
    <dbReference type="NCBI Taxonomy" id="1776741"/>
    <lineage>
        <taxon>Bacteria</taxon>
        <taxon>Pseudomonadati</taxon>
        <taxon>Pseudomonadota</taxon>
        <taxon>Gammaproteobacteria</taxon>
        <taxon>Moraxellales</taxon>
        <taxon>Moraxellaceae</taxon>
        <taxon>Acinetobacter</taxon>
    </lineage>
</organism>
<dbReference type="AlphaFoldDB" id="A0A2N0WIA2"/>
<protein>
    <submittedName>
        <fullName evidence="1">Uncharacterized protein</fullName>
    </submittedName>
</protein>
<dbReference type="RefSeq" id="WP_101235725.1">
    <property type="nucleotide sequence ID" value="NZ_PISJ01000005.1"/>
</dbReference>
<evidence type="ECO:0000313" key="2">
    <source>
        <dbReference type="Proteomes" id="UP000233553"/>
    </source>
</evidence>
<dbReference type="Proteomes" id="UP000233553">
    <property type="component" value="Unassembled WGS sequence"/>
</dbReference>
<name>A0A2N0WIA2_9GAMM</name>
<dbReference type="EMBL" id="PISJ01000005">
    <property type="protein sequence ID" value="PKF35504.1"/>
    <property type="molecule type" value="Genomic_DNA"/>
</dbReference>